<proteinExistence type="predicted"/>
<gene>
    <name evidence="1" type="ORF">CLV67_12125</name>
</gene>
<accession>A0A2T0JZS4</accession>
<organism evidence="1 2">
    <name type="scientific">Actinoplanes italicus</name>
    <dbReference type="NCBI Taxonomy" id="113567"/>
    <lineage>
        <taxon>Bacteria</taxon>
        <taxon>Bacillati</taxon>
        <taxon>Actinomycetota</taxon>
        <taxon>Actinomycetes</taxon>
        <taxon>Micromonosporales</taxon>
        <taxon>Micromonosporaceae</taxon>
        <taxon>Actinoplanes</taxon>
    </lineage>
</organism>
<evidence type="ECO:0000313" key="1">
    <source>
        <dbReference type="EMBL" id="PRX15978.1"/>
    </source>
</evidence>
<dbReference type="AlphaFoldDB" id="A0A2T0JZS4"/>
<comment type="caution">
    <text evidence="1">The sequence shown here is derived from an EMBL/GenBank/DDBJ whole genome shotgun (WGS) entry which is preliminary data.</text>
</comment>
<keyword evidence="2" id="KW-1185">Reference proteome</keyword>
<dbReference type="OrthoDB" id="3297017at2"/>
<dbReference type="Proteomes" id="UP000239415">
    <property type="component" value="Unassembled WGS sequence"/>
</dbReference>
<evidence type="ECO:0000313" key="2">
    <source>
        <dbReference type="Proteomes" id="UP000239415"/>
    </source>
</evidence>
<dbReference type="RefSeq" id="WP_106327585.1">
    <property type="nucleotide sequence ID" value="NZ_BOMO01000088.1"/>
</dbReference>
<protein>
    <submittedName>
        <fullName evidence="1">Uncharacterized protein</fullName>
    </submittedName>
</protein>
<name>A0A2T0JZS4_9ACTN</name>
<sequence>MPKVVDAARVTTPSNTVWRTCIGCTEVKPLAKGIDRCDSCEDAADQEAVEEGLRAHALTGWEHVNRYAGAIGRIEAWALLIPNVTDAERLDHIRDALATLEQADTTAVS</sequence>
<reference evidence="1 2" key="1">
    <citation type="submission" date="2018-03" db="EMBL/GenBank/DDBJ databases">
        <title>Genomic Encyclopedia of Archaeal and Bacterial Type Strains, Phase II (KMG-II): from individual species to whole genera.</title>
        <authorList>
            <person name="Goeker M."/>
        </authorList>
    </citation>
    <scope>NUCLEOTIDE SEQUENCE [LARGE SCALE GENOMIC DNA]</scope>
    <source>
        <strain evidence="1 2">DSM 43146</strain>
    </source>
</reference>
<dbReference type="EMBL" id="PVMZ01000021">
    <property type="protein sequence ID" value="PRX15978.1"/>
    <property type="molecule type" value="Genomic_DNA"/>
</dbReference>